<dbReference type="GO" id="GO:0071973">
    <property type="term" value="P:bacterial-type flagellum-dependent cell motility"/>
    <property type="evidence" value="ECO:0007669"/>
    <property type="project" value="InterPro"/>
</dbReference>
<dbReference type="EMBL" id="FMXO01000009">
    <property type="protein sequence ID" value="SDB35843.1"/>
    <property type="molecule type" value="Genomic_DNA"/>
</dbReference>
<evidence type="ECO:0000313" key="12">
    <source>
        <dbReference type="EMBL" id="SDB35843.1"/>
    </source>
</evidence>
<evidence type="ECO:0000256" key="6">
    <source>
        <dbReference type="ARBA" id="ARBA00022500"/>
    </source>
</evidence>
<evidence type="ECO:0000256" key="10">
    <source>
        <dbReference type="ARBA" id="ARBA00023225"/>
    </source>
</evidence>
<keyword evidence="12" id="KW-0969">Cilium</keyword>
<dbReference type="Pfam" id="PF02050">
    <property type="entry name" value="FliJ"/>
    <property type="match status" value="1"/>
</dbReference>
<evidence type="ECO:0000256" key="9">
    <source>
        <dbReference type="ARBA" id="ARBA00023136"/>
    </source>
</evidence>
<gene>
    <name evidence="12" type="ORF">SAMN05660653_01683</name>
</gene>
<dbReference type="GO" id="GO:0015031">
    <property type="term" value="P:protein transport"/>
    <property type="evidence" value="ECO:0007669"/>
    <property type="project" value="UniProtKB-KW"/>
</dbReference>
<dbReference type="GO" id="GO:0044781">
    <property type="term" value="P:bacterial-type flagellum organization"/>
    <property type="evidence" value="ECO:0007669"/>
    <property type="project" value="UniProtKB-KW"/>
</dbReference>
<evidence type="ECO:0000256" key="7">
    <source>
        <dbReference type="ARBA" id="ARBA00022795"/>
    </source>
</evidence>
<dbReference type="GO" id="GO:0005886">
    <property type="term" value="C:plasma membrane"/>
    <property type="evidence" value="ECO:0007669"/>
    <property type="project" value="UniProtKB-SubCell"/>
</dbReference>
<keyword evidence="11" id="KW-0175">Coiled coil</keyword>
<keyword evidence="5" id="KW-1003">Cell membrane</keyword>
<evidence type="ECO:0000313" key="13">
    <source>
        <dbReference type="Proteomes" id="UP000198771"/>
    </source>
</evidence>
<keyword evidence="8" id="KW-0653">Protein transport</keyword>
<dbReference type="GO" id="GO:0009288">
    <property type="term" value="C:bacterial-type flagellum"/>
    <property type="evidence" value="ECO:0007669"/>
    <property type="project" value="InterPro"/>
</dbReference>
<accession>A0A1G6CSK5</accession>
<protein>
    <recommendedName>
        <fullName evidence="3">Flagellar FliJ protein</fullName>
    </recommendedName>
</protein>
<keyword evidence="10" id="KW-1006">Bacterial flagellum protein export</keyword>
<evidence type="ECO:0000256" key="3">
    <source>
        <dbReference type="ARBA" id="ARBA00020392"/>
    </source>
</evidence>
<keyword evidence="13" id="KW-1185">Reference proteome</keyword>
<sequence>MRKPFHFSLEHVLDYRRQLVDSARLELIAAQKIYQAQARKLDDMRRKLEEAASQLESNRLLATAQFWLWNQYREHLLQDIAREEHQLQKLAAKVAACRGELIQRSKDAKILERLRNRKALDYYEQEKNTEQKELDEMAALRHQFKGV</sequence>
<dbReference type="RefSeq" id="WP_161946252.1">
    <property type="nucleotide sequence ID" value="NZ_FMXO01000009.1"/>
</dbReference>
<proteinExistence type="inferred from homology"/>
<keyword evidence="7" id="KW-1005">Bacterial flagellum biogenesis</keyword>
<evidence type="ECO:0000256" key="2">
    <source>
        <dbReference type="ARBA" id="ARBA00010004"/>
    </source>
</evidence>
<keyword evidence="4" id="KW-0813">Transport</keyword>
<reference evidence="12 13" key="1">
    <citation type="submission" date="2016-10" db="EMBL/GenBank/DDBJ databases">
        <authorList>
            <person name="de Groot N.N."/>
        </authorList>
    </citation>
    <scope>NUCLEOTIDE SEQUENCE [LARGE SCALE GENOMIC DNA]</scope>
    <source>
        <strain evidence="12 13">ASO4-2</strain>
    </source>
</reference>
<evidence type="ECO:0000256" key="4">
    <source>
        <dbReference type="ARBA" id="ARBA00022448"/>
    </source>
</evidence>
<comment type="similarity">
    <text evidence="2">Belongs to the FliJ family.</text>
</comment>
<dbReference type="STRING" id="617002.SAMN05660653_01683"/>
<dbReference type="GO" id="GO:0006935">
    <property type="term" value="P:chemotaxis"/>
    <property type="evidence" value="ECO:0007669"/>
    <property type="project" value="UniProtKB-KW"/>
</dbReference>
<keyword evidence="12" id="KW-0966">Cell projection</keyword>
<dbReference type="OrthoDB" id="5471173at2"/>
<dbReference type="NCBIfam" id="TIGR02473">
    <property type="entry name" value="flagell_FliJ"/>
    <property type="match status" value="1"/>
</dbReference>
<evidence type="ECO:0000256" key="5">
    <source>
        <dbReference type="ARBA" id="ARBA00022475"/>
    </source>
</evidence>
<dbReference type="InterPro" id="IPR012823">
    <property type="entry name" value="Flagell_FliJ"/>
</dbReference>
<name>A0A1G6CSK5_9BACT</name>
<dbReference type="AlphaFoldDB" id="A0A1G6CSK5"/>
<feature type="coiled-coil region" evidence="11">
    <location>
        <begin position="31"/>
        <end position="143"/>
    </location>
</feature>
<evidence type="ECO:0000256" key="1">
    <source>
        <dbReference type="ARBA" id="ARBA00004413"/>
    </source>
</evidence>
<keyword evidence="6" id="KW-0145">Chemotaxis</keyword>
<keyword evidence="9" id="KW-0472">Membrane</keyword>
<dbReference type="Proteomes" id="UP000198771">
    <property type="component" value="Unassembled WGS sequence"/>
</dbReference>
<organism evidence="12 13">
    <name type="scientific">Desulfonatronum thiosulfatophilum</name>
    <dbReference type="NCBI Taxonomy" id="617002"/>
    <lineage>
        <taxon>Bacteria</taxon>
        <taxon>Pseudomonadati</taxon>
        <taxon>Thermodesulfobacteriota</taxon>
        <taxon>Desulfovibrionia</taxon>
        <taxon>Desulfovibrionales</taxon>
        <taxon>Desulfonatronaceae</taxon>
        <taxon>Desulfonatronum</taxon>
    </lineage>
</organism>
<dbReference type="Gene3D" id="1.10.287.1700">
    <property type="match status" value="1"/>
</dbReference>
<keyword evidence="12" id="KW-0282">Flagellum</keyword>
<dbReference type="InterPro" id="IPR053716">
    <property type="entry name" value="Flag_assembly_chemotaxis_eff"/>
</dbReference>
<comment type="subcellular location">
    <subcellularLocation>
        <location evidence="1">Cell membrane</location>
        <topology evidence="1">Peripheral membrane protein</topology>
        <orientation evidence="1">Cytoplasmic side</orientation>
    </subcellularLocation>
</comment>
<evidence type="ECO:0000256" key="8">
    <source>
        <dbReference type="ARBA" id="ARBA00022927"/>
    </source>
</evidence>
<evidence type="ECO:0000256" key="11">
    <source>
        <dbReference type="SAM" id="Coils"/>
    </source>
</evidence>